<protein>
    <recommendedName>
        <fullName evidence="5">Palmitoyltransferase</fullName>
        <ecNumber evidence="5">2.3.1.225</ecNumber>
    </recommendedName>
</protein>
<evidence type="ECO:0000256" key="3">
    <source>
        <dbReference type="ARBA" id="ARBA00022989"/>
    </source>
</evidence>
<proteinExistence type="inferred from homology"/>
<dbReference type="EnsemblProtists" id="EOD34772">
    <property type="protein sequence ID" value="EOD34772"/>
    <property type="gene ID" value="EMIHUDRAFT_228308"/>
</dbReference>
<evidence type="ECO:0000256" key="1">
    <source>
        <dbReference type="ARBA" id="ARBA00004141"/>
    </source>
</evidence>
<keyword evidence="8" id="KW-1185">Reference proteome</keyword>
<dbReference type="Proteomes" id="UP000013827">
    <property type="component" value="Unassembled WGS sequence"/>
</dbReference>
<organism evidence="7 8">
    <name type="scientific">Emiliania huxleyi (strain CCMP1516)</name>
    <dbReference type="NCBI Taxonomy" id="280463"/>
    <lineage>
        <taxon>Eukaryota</taxon>
        <taxon>Haptista</taxon>
        <taxon>Haptophyta</taxon>
        <taxon>Prymnesiophyceae</taxon>
        <taxon>Isochrysidales</taxon>
        <taxon>Noelaerhabdaceae</taxon>
        <taxon>Emiliania</taxon>
    </lineage>
</organism>
<dbReference type="GO" id="GO:0016020">
    <property type="term" value="C:membrane"/>
    <property type="evidence" value="ECO:0007669"/>
    <property type="project" value="UniProtKB-SubCell"/>
</dbReference>
<feature type="transmembrane region" description="Helical" evidence="5">
    <location>
        <begin position="12"/>
        <end position="32"/>
    </location>
</feature>
<comment type="domain">
    <text evidence="5">The DHHC domain is required for palmitoyltransferase activity.</text>
</comment>
<comment type="catalytic activity">
    <reaction evidence="5">
        <text>L-cysteinyl-[protein] + hexadecanoyl-CoA = S-hexadecanoyl-L-cysteinyl-[protein] + CoA</text>
        <dbReference type="Rhea" id="RHEA:36683"/>
        <dbReference type="Rhea" id="RHEA-COMP:10131"/>
        <dbReference type="Rhea" id="RHEA-COMP:11032"/>
        <dbReference type="ChEBI" id="CHEBI:29950"/>
        <dbReference type="ChEBI" id="CHEBI:57287"/>
        <dbReference type="ChEBI" id="CHEBI:57379"/>
        <dbReference type="ChEBI" id="CHEBI:74151"/>
        <dbReference type="EC" id="2.3.1.225"/>
    </reaction>
</comment>
<name>A0A0D3KG87_EMIH1</name>
<dbReference type="InterPro" id="IPR001594">
    <property type="entry name" value="Palmitoyltrfase_DHHC"/>
</dbReference>
<keyword evidence="5" id="KW-0012">Acyltransferase</keyword>
<evidence type="ECO:0000313" key="7">
    <source>
        <dbReference type="EnsemblProtists" id="EOD34772"/>
    </source>
</evidence>
<evidence type="ECO:0000256" key="5">
    <source>
        <dbReference type="RuleBase" id="RU079119"/>
    </source>
</evidence>
<dbReference type="GO" id="GO:0019706">
    <property type="term" value="F:protein-cysteine S-palmitoyltransferase activity"/>
    <property type="evidence" value="ECO:0007669"/>
    <property type="project" value="UniProtKB-EC"/>
</dbReference>
<evidence type="ECO:0000259" key="6">
    <source>
        <dbReference type="Pfam" id="PF01529"/>
    </source>
</evidence>
<keyword evidence="3 5" id="KW-1133">Transmembrane helix</keyword>
<dbReference type="HOGENOM" id="CLU_1108753_0_0_1"/>
<evidence type="ECO:0000256" key="4">
    <source>
        <dbReference type="ARBA" id="ARBA00023136"/>
    </source>
</evidence>
<feature type="transmembrane region" description="Helical" evidence="5">
    <location>
        <begin position="128"/>
        <end position="149"/>
    </location>
</feature>
<dbReference type="GeneID" id="17280043"/>
<evidence type="ECO:0000313" key="8">
    <source>
        <dbReference type="Proteomes" id="UP000013827"/>
    </source>
</evidence>
<accession>A0A0D3KG87</accession>
<dbReference type="PROSITE" id="PS50216">
    <property type="entry name" value="DHHC"/>
    <property type="match status" value="1"/>
</dbReference>
<sequence length="273" mass="29568">MLSQTRRLKLFAFACNTGLLGIVGVNYVAHVGTITRSRDTSWNTPLHIIGHAILALLLTSWLRTLCQPYLRLPAGWQERIGARDVVLSSKSGRAMPPRAFESRGHVLLGFDHNCRWLGVPVALHNRKFFVLTMFWGAAMCTFAGTLSAFDLAALKSGANGGEGDGGFSLLRAVSLSASPLRLMLAVAEIGSVPLPALLIFLDTLTGGLLLCLFVTNLRDVLRNVTAFEGARATWDLGRAANLRQWLGESPALWLVPVANIPVDGIVWPTGKLD</sequence>
<keyword evidence="4 5" id="KW-0472">Membrane</keyword>
<dbReference type="RefSeq" id="XP_005787201.1">
    <property type="nucleotide sequence ID" value="XM_005787144.1"/>
</dbReference>
<reference evidence="8" key="1">
    <citation type="journal article" date="2013" name="Nature">
        <title>Pan genome of the phytoplankton Emiliania underpins its global distribution.</title>
        <authorList>
            <person name="Read B.A."/>
            <person name="Kegel J."/>
            <person name="Klute M.J."/>
            <person name="Kuo A."/>
            <person name="Lefebvre S.C."/>
            <person name="Maumus F."/>
            <person name="Mayer C."/>
            <person name="Miller J."/>
            <person name="Monier A."/>
            <person name="Salamov A."/>
            <person name="Young J."/>
            <person name="Aguilar M."/>
            <person name="Claverie J.M."/>
            <person name="Frickenhaus S."/>
            <person name="Gonzalez K."/>
            <person name="Herman E.K."/>
            <person name="Lin Y.C."/>
            <person name="Napier J."/>
            <person name="Ogata H."/>
            <person name="Sarno A.F."/>
            <person name="Shmutz J."/>
            <person name="Schroeder D."/>
            <person name="de Vargas C."/>
            <person name="Verret F."/>
            <person name="von Dassow P."/>
            <person name="Valentin K."/>
            <person name="Van de Peer Y."/>
            <person name="Wheeler G."/>
            <person name="Dacks J.B."/>
            <person name="Delwiche C.F."/>
            <person name="Dyhrman S.T."/>
            <person name="Glockner G."/>
            <person name="John U."/>
            <person name="Richards T."/>
            <person name="Worden A.Z."/>
            <person name="Zhang X."/>
            <person name="Grigoriev I.V."/>
            <person name="Allen A.E."/>
            <person name="Bidle K."/>
            <person name="Borodovsky M."/>
            <person name="Bowler C."/>
            <person name="Brownlee C."/>
            <person name="Cock J.M."/>
            <person name="Elias M."/>
            <person name="Gladyshev V.N."/>
            <person name="Groth M."/>
            <person name="Guda C."/>
            <person name="Hadaegh A."/>
            <person name="Iglesias-Rodriguez M.D."/>
            <person name="Jenkins J."/>
            <person name="Jones B.M."/>
            <person name="Lawson T."/>
            <person name="Leese F."/>
            <person name="Lindquist E."/>
            <person name="Lobanov A."/>
            <person name="Lomsadze A."/>
            <person name="Malik S.B."/>
            <person name="Marsh M.E."/>
            <person name="Mackinder L."/>
            <person name="Mock T."/>
            <person name="Mueller-Roeber B."/>
            <person name="Pagarete A."/>
            <person name="Parker M."/>
            <person name="Probert I."/>
            <person name="Quesneville H."/>
            <person name="Raines C."/>
            <person name="Rensing S.A."/>
            <person name="Riano-Pachon D.M."/>
            <person name="Richier S."/>
            <person name="Rokitta S."/>
            <person name="Shiraiwa Y."/>
            <person name="Soanes D.M."/>
            <person name="van der Giezen M."/>
            <person name="Wahlund T.M."/>
            <person name="Williams B."/>
            <person name="Wilson W."/>
            <person name="Wolfe G."/>
            <person name="Wurch L.L."/>
        </authorList>
    </citation>
    <scope>NUCLEOTIDE SEQUENCE</scope>
</reference>
<comment type="similarity">
    <text evidence="5">Belongs to the DHHC palmitoyltransferase family.</text>
</comment>
<dbReference type="Pfam" id="PF01529">
    <property type="entry name" value="DHHC"/>
    <property type="match status" value="1"/>
</dbReference>
<feature type="domain" description="Palmitoyltransferase DHHC" evidence="6">
    <location>
        <begin position="106"/>
        <end position="229"/>
    </location>
</feature>
<dbReference type="AlphaFoldDB" id="A0A0D3KG87"/>
<feature type="transmembrane region" description="Helical" evidence="5">
    <location>
        <begin position="44"/>
        <end position="62"/>
    </location>
</feature>
<keyword evidence="5" id="KW-0808">Transferase</keyword>
<comment type="subcellular location">
    <subcellularLocation>
        <location evidence="1">Membrane</location>
        <topology evidence="1">Multi-pass membrane protein</topology>
    </subcellularLocation>
</comment>
<reference evidence="7" key="2">
    <citation type="submission" date="2024-10" db="UniProtKB">
        <authorList>
            <consortium name="EnsemblProtists"/>
        </authorList>
    </citation>
    <scope>IDENTIFICATION</scope>
</reference>
<dbReference type="PaxDb" id="2903-EOD34772"/>
<dbReference type="KEGG" id="ehx:EMIHUDRAFT_228308"/>
<keyword evidence="2 5" id="KW-0812">Transmembrane</keyword>
<dbReference type="EC" id="2.3.1.225" evidence="5"/>
<feature type="transmembrane region" description="Helical" evidence="5">
    <location>
        <begin position="192"/>
        <end position="214"/>
    </location>
</feature>
<evidence type="ECO:0000256" key="2">
    <source>
        <dbReference type="ARBA" id="ARBA00022692"/>
    </source>
</evidence>